<accession>A0A6A6ABV7</accession>
<name>A0A6A6ABV7_9PLEO</name>
<organism evidence="1 2">
    <name type="scientific">Dothidotthia symphoricarpi CBS 119687</name>
    <dbReference type="NCBI Taxonomy" id="1392245"/>
    <lineage>
        <taxon>Eukaryota</taxon>
        <taxon>Fungi</taxon>
        <taxon>Dikarya</taxon>
        <taxon>Ascomycota</taxon>
        <taxon>Pezizomycotina</taxon>
        <taxon>Dothideomycetes</taxon>
        <taxon>Pleosporomycetidae</taxon>
        <taxon>Pleosporales</taxon>
        <taxon>Dothidotthiaceae</taxon>
        <taxon>Dothidotthia</taxon>
    </lineage>
</organism>
<proteinExistence type="predicted"/>
<reference evidence="1" key="1">
    <citation type="journal article" date="2020" name="Stud. Mycol.">
        <title>101 Dothideomycetes genomes: a test case for predicting lifestyles and emergence of pathogens.</title>
        <authorList>
            <person name="Haridas S."/>
            <person name="Albert R."/>
            <person name="Binder M."/>
            <person name="Bloem J."/>
            <person name="Labutti K."/>
            <person name="Salamov A."/>
            <person name="Andreopoulos B."/>
            <person name="Baker S."/>
            <person name="Barry K."/>
            <person name="Bills G."/>
            <person name="Bluhm B."/>
            <person name="Cannon C."/>
            <person name="Castanera R."/>
            <person name="Culley D."/>
            <person name="Daum C."/>
            <person name="Ezra D."/>
            <person name="Gonzalez J."/>
            <person name="Henrissat B."/>
            <person name="Kuo A."/>
            <person name="Liang C."/>
            <person name="Lipzen A."/>
            <person name="Lutzoni F."/>
            <person name="Magnuson J."/>
            <person name="Mondo S."/>
            <person name="Nolan M."/>
            <person name="Ohm R."/>
            <person name="Pangilinan J."/>
            <person name="Park H.-J."/>
            <person name="Ramirez L."/>
            <person name="Alfaro M."/>
            <person name="Sun H."/>
            <person name="Tritt A."/>
            <person name="Yoshinaga Y."/>
            <person name="Zwiers L.-H."/>
            <person name="Turgeon B."/>
            <person name="Goodwin S."/>
            <person name="Spatafora J."/>
            <person name="Crous P."/>
            <person name="Grigoriev I."/>
        </authorList>
    </citation>
    <scope>NUCLEOTIDE SEQUENCE</scope>
    <source>
        <strain evidence="1">CBS 119687</strain>
    </source>
</reference>
<evidence type="ECO:0000313" key="2">
    <source>
        <dbReference type="Proteomes" id="UP000799771"/>
    </source>
</evidence>
<sequence>MSAHAMSTRRTCSQTWTPRTKRQRSFNAVIVSWVLKLVRLARLHRATRLWKLNAQAMPRRGQCKSATRSPGRRAGSPCEFTFLYVNPECLLDSGRQFEVLACMLILLYPLLQLTPSSPPLELRPTQPRSHAQTRLLPSFIRAFRHLPSNSTPTP</sequence>
<keyword evidence="2" id="KW-1185">Reference proteome</keyword>
<protein>
    <submittedName>
        <fullName evidence="1">Uncharacterized protein</fullName>
    </submittedName>
</protein>
<dbReference type="GeneID" id="54402711"/>
<dbReference type="EMBL" id="ML977506">
    <property type="protein sequence ID" value="KAF2129270.1"/>
    <property type="molecule type" value="Genomic_DNA"/>
</dbReference>
<gene>
    <name evidence="1" type="ORF">P153DRAFT_16472</name>
</gene>
<dbReference type="AlphaFoldDB" id="A0A6A6ABV7"/>
<dbReference type="Proteomes" id="UP000799771">
    <property type="component" value="Unassembled WGS sequence"/>
</dbReference>
<dbReference type="RefSeq" id="XP_033523659.1">
    <property type="nucleotide sequence ID" value="XM_033662279.1"/>
</dbReference>
<evidence type="ECO:0000313" key="1">
    <source>
        <dbReference type="EMBL" id="KAF2129270.1"/>
    </source>
</evidence>